<evidence type="ECO:0000256" key="4">
    <source>
        <dbReference type="RuleBase" id="RU003465"/>
    </source>
</evidence>
<feature type="region of interest" description="Disordered" evidence="5">
    <location>
        <begin position="21"/>
        <end position="40"/>
    </location>
</feature>
<dbReference type="InterPro" id="IPR036457">
    <property type="entry name" value="PPM-type-like_dom_sf"/>
</dbReference>
<feature type="region of interest" description="Disordered" evidence="5">
    <location>
        <begin position="224"/>
        <end position="258"/>
    </location>
</feature>
<dbReference type="AlphaFoldDB" id="A0A7S2H776"/>
<organism evidence="7">
    <name type="scientific">Haptolina brevifila</name>
    <dbReference type="NCBI Taxonomy" id="156173"/>
    <lineage>
        <taxon>Eukaryota</taxon>
        <taxon>Haptista</taxon>
        <taxon>Haptophyta</taxon>
        <taxon>Prymnesiophyceae</taxon>
        <taxon>Prymnesiales</taxon>
        <taxon>Prymnesiaceae</taxon>
        <taxon>Haptolina</taxon>
    </lineage>
</organism>
<evidence type="ECO:0000259" key="6">
    <source>
        <dbReference type="PROSITE" id="PS51746"/>
    </source>
</evidence>
<name>A0A7S2H776_9EUKA</name>
<protein>
    <recommendedName>
        <fullName evidence="6">PPM-type phosphatase domain-containing protein</fullName>
    </recommendedName>
</protein>
<reference evidence="7" key="1">
    <citation type="submission" date="2021-01" db="EMBL/GenBank/DDBJ databases">
        <authorList>
            <person name="Corre E."/>
            <person name="Pelletier E."/>
            <person name="Niang G."/>
            <person name="Scheremetjew M."/>
            <person name="Finn R."/>
            <person name="Kale V."/>
            <person name="Holt S."/>
            <person name="Cochrane G."/>
            <person name="Meng A."/>
            <person name="Brown T."/>
            <person name="Cohen L."/>
        </authorList>
    </citation>
    <scope>NUCLEOTIDE SEQUENCE</scope>
    <source>
        <strain evidence="7">UTEX LB 985</strain>
    </source>
</reference>
<dbReference type="Pfam" id="PF00481">
    <property type="entry name" value="PP2C"/>
    <property type="match status" value="1"/>
</dbReference>
<feature type="compositionally biased region" description="Basic and acidic residues" evidence="5">
    <location>
        <begin position="224"/>
        <end position="242"/>
    </location>
</feature>
<keyword evidence="3 4" id="KW-0904">Protein phosphatase</keyword>
<dbReference type="EMBL" id="HBGU01046534">
    <property type="protein sequence ID" value="CAD9482362.1"/>
    <property type="molecule type" value="Transcribed_RNA"/>
</dbReference>
<dbReference type="SUPFAM" id="SSF81606">
    <property type="entry name" value="PP2C-like"/>
    <property type="match status" value="1"/>
</dbReference>
<sequence>MASSSSNFRARRLSVSDIDTSEFDKAKSGTTPIQGGRQRRLSLSPEMGQKGMDVTIPPDVCGTFSCHGVEPGQRQGESHGKINQDRGSTSFPLDIPYRSIKCTEALFSVYDGHGSKGDMVSDFVVRTVPEILTQQQELLDTKDTSGGENNGVAQALKKAFVKTDELLQANKKIDAELSGTTAVAVLIRQYADSDELHIWTAWAGDSRAVLWTASAGEKTCTKTDVKDLSHDHKPDTPKESARIKKAGGTISPPEEEWGGPARVWLDSEMTLPGLAMARSIGDHLVSKVGVIAEPEVTHEVLNMSDGKQRYLVIASDGVWEFIDSHQAMQLIAKSSAEGATRAVTKLIETSAAKWREEEGDYRDDITAICVSLHELVKSKEWHDAIQ</sequence>
<keyword evidence="1" id="KW-0479">Metal-binding</keyword>
<dbReference type="PANTHER" id="PTHR47992">
    <property type="entry name" value="PROTEIN PHOSPHATASE"/>
    <property type="match status" value="1"/>
</dbReference>
<proteinExistence type="inferred from homology"/>
<dbReference type="PROSITE" id="PS51746">
    <property type="entry name" value="PPM_2"/>
    <property type="match status" value="1"/>
</dbReference>
<gene>
    <name evidence="7" type="ORF">CBRE1094_LOCUS25344</name>
</gene>
<evidence type="ECO:0000256" key="3">
    <source>
        <dbReference type="ARBA" id="ARBA00022912"/>
    </source>
</evidence>
<dbReference type="InterPro" id="IPR000222">
    <property type="entry name" value="PP2C_BS"/>
</dbReference>
<evidence type="ECO:0000313" key="7">
    <source>
        <dbReference type="EMBL" id="CAD9482362.1"/>
    </source>
</evidence>
<accession>A0A7S2H776</accession>
<dbReference type="Gene3D" id="3.60.40.10">
    <property type="entry name" value="PPM-type phosphatase domain"/>
    <property type="match status" value="1"/>
</dbReference>
<evidence type="ECO:0000256" key="1">
    <source>
        <dbReference type="ARBA" id="ARBA00022723"/>
    </source>
</evidence>
<keyword evidence="2 4" id="KW-0378">Hydrolase</keyword>
<evidence type="ECO:0000256" key="2">
    <source>
        <dbReference type="ARBA" id="ARBA00022801"/>
    </source>
</evidence>
<dbReference type="InterPro" id="IPR015655">
    <property type="entry name" value="PP2C"/>
</dbReference>
<dbReference type="GO" id="GO:0004722">
    <property type="term" value="F:protein serine/threonine phosphatase activity"/>
    <property type="evidence" value="ECO:0007669"/>
    <property type="project" value="InterPro"/>
</dbReference>
<dbReference type="SMART" id="SM00332">
    <property type="entry name" value="PP2Cc"/>
    <property type="match status" value="1"/>
</dbReference>
<comment type="similarity">
    <text evidence="4">Belongs to the PP2C family.</text>
</comment>
<dbReference type="CDD" id="cd00143">
    <property type="entry name" value="PP2Cc"/>
    <property type="match status" value="1"/>
</dbReference>
<feature type="region of interest" description="Disordered" evidence="5">
    <location>
        <begin position="66"/>
        <end position="88"/>
    </location>
</feature>
<evidence type="ECO:0000256" key="5">
    <source>
        <dbReference type="SAM" id="MobiDB-lite"/>
    </source>
</evidence>
<dbReference type="PROSITE" id="PS01032">
    <property type="entry name" value="PPM_1"/>
    <property type="match status" value="1"/>
</dbReference>
<feature type="domain" description="PPM-type phosphatase" evidence="6">
    <location>
        <begin position="66"/>
        <end position="372"/>
    </location>
</feature>
<dbReference type="InterPro" id="IPR001932">
    <property type="entry name" value="PPM-type_phosphatase-like_dom"/>
</dbReference>
<dbReference type="GO" id="GO:0046872">
    <property type="term" value="F:metal ion binding"/>
    <property type="evidence" value="ECO:0007669"/>
    <property type="project" value="UniProtKB-KW"/>
</dbReference>